<keyword evidence="7" id="KW-0460">Magnesium</keyword>
<keyword evidence="7 12" id="KW-0436">Ligase</keyword>
<dbReference type="InterPro" id="IPR036615">
    <property type="entry name" value="Mur_ligase_C_dom_sf"/>
</dbReference>
<evidence type="ECO:0000313" key="13">
    <source>
        <dbReference type="Proteomes" id="UP001056323"/>
    </source>
</evidence>
<feature type="binding site" evidence="7">
    <location>
        <position position="161"/>
    </location>
    <ligand>
        <name>UDP-N-acetyl-alpha-D-muramoyl-L-alanyl-D-glutamate</name>
        <dbReference type="ChEBI" id="CHEBI:83900"/>
    </ligand>
</feature>
<evidence type="ECO:0000259" key="10">
    <source>
        <dbReference type="Pfam" id="PF02875"/>
    </source>
</evidence>
<dbReference type="PANTHER" id="PTHR23135">
    <property type="entry name" value="MUR LIGASE FAMILY MEMBER"/>
    <property type="match status" value="1"/>
</dbReference>
<name>A0AAE9ID30_9ENTR</name>
<evidence type="ECO:0000256" key="4">
    <source>
        <dbReference type="ARBA" id="ARBA00022984"/>
    </source>
</evidence>
<dbReference type="Gene3D" id="3.40.1390.10">
    <property type="entry name" value="MurE/MurF, N-terminal domain"/>
    <property type="match status" value="1"/>
</dbReference>
<evidence type="ECO:0000256" key="7">
    <source>
        <dbReference type="HAMAP-Rule" id="MF_00208"/>
    </source>
</evidence>
<dbReference type="AlphaFoldDB" id="A0AAE9ID30"/>
<organism evidence="12 13">
    <name type="scientific">Candidatus Blochmanniella camponoti</name>
    <dbReference type="NCBI Taxonomy" id="108080"/>
    <lineage>
        <taxon>Bacteria</taxon>
        <taxon>Pseudomonadati</taxon>
        <taxon>Pseudomonadota</taxon>
        <taxon>Gammaproteobacteria</taxon>
        <taxon>Enterobacterales</taxon>
        <taxon>Enterobacteriaceae</taxon>
        <taxon>ant endosymbionts</taxon>
        <taxon>Candidatus Blochmanniella</taxon>
    </lineage>
</organism>
<comment type="cofactor">
    <cofactor evidence="7">
        <name>Mg(2+)</name>
        <dbReference type="ChEBI" id="CHEBI:18420"/>
    </cofactor>
</comment>
<dbReference type="Pfam" id="PF08245">
    <property type="entry name" value="Mur_ligase_M"/>
    <property type="match status" value="1"/>
</dbReference>
<dbReference type="InterPro" id="IPR013221">
    <property type="entry name" value="Mur_ligase_cen"/>
</dbReference>
<keyword evidence="4 7" id="KW-0573">Peptidoglycan synthesis</keyword>
<keyword evidence="3 7" id="KW-0133">Cell shape</keyword>
<feature type="binding site" evidence="7">
    <location>
        <position position="31"/>
    </location>
    <ligand>
        <name>UDP-N-acetyl-alpha-D-muramoyl-L-alanyl-D-glutamate</name>
        <dbReference type="ChEBI" id="CHEBI:83900"/>
    </ligand>
</feature>
<proteinExistence type="inferred from homology"/>
<comment type="subcellular location">
    <subcellularLocation>
        <location evidence="7 8">Cytoplasm</location>
    </subcellularLocation>
</comment>
<evidence type="ECO:0000256" key="5">
    <source>
        <dbReference type="ARBA" id="ARBA00023306"/>
    </source>
</evidence>
<dbReference type="InterPro" id="IPR000713">
    <property type="entry name" value="Mur_ligase_N"/>
</dbReference>
<feature type="binding site" evidence="7">
    <location>
        <position position="471"/>
    </location>
    <ligand>
        <name>meso-2,6-diaminopimelate</name>
        <dbReference type="ChEBI" id="CHEBI:57791"/>
    </ligand>
</feature>
<dbReference type="NCBIfam" id="TIGR01085">
    <property type="entry name" value="murE"/>
    <property type="match status" value="1"/>
</dbReference>
<protein>
    <recommendedName>
        <fullName evidence="7">UDP-N-acetylmuramoyl-L-alanyl-D-glutamate--2,6-diaminopimelate ligase</fullName>
        <ecNumber evidence="7">6.3.2.13</ecNumber>
    </recommendedName>
    <alternativeName>
        <fullName evidence="7">Meso-A2pm-adding enzyme</fullName>
    </alternativeName>
    <alternativeName>
        <fullName evidence="7">Meso-diaminopimelate-adding enzyme</fullName>
    </alternativeName>
    <alternativeName>
        <fullName evidence="7">UDP-MurNAc-L-Ala-D-Glu:meso-diaminopimelate ligase</fullName>
    </alternativeName>
    <alternativeName>
        <fullName evidence="7">UDP-MurNAc-tripeptide synthetase</fullName>
    </alternativeName>
    <alternativeName>
        <fullName evidence="7">UDP-N-acetylmuramyl-tripeptide synthetase</fullName>
    </alternativeName>
</protein>
<dbReference type="RefSeq" id="WP_250249858.1">
    <property type="nucleotide sequence ID" value="NZ_CP097751.1"/>
</dbReference>
<keyword evidence="7" id="KW-0547">Nucleotide-binding</keyword>
<feature type="binding site" evidence="7">
    <location>
        <position position="29"/>
    </location>
    <ligand>
        <name>UDP-N-acetyl-alpha-D-muramoyl-L-alanyl-D-glutamate</name>
        <dbReference type="ChEBI" id="CHEBI:83900"/>
    </ligand>
</feature>
<feature type="domain" description="Mur ligase central" evidence="11">
    <location>
        <begin position="118"/>
        <end position="322"/>
    </location>
</feature>
<keyword evidence="5 7" id="KW-0131">Cell cycle</keyword>
<dbReference type="GO" id="GO:0009252">
    <property type="term" value="P:peptidoglycan biosynthetic process"/>
    <property type="evidence" value="ECO:0007669"/>
    <property type="project" value="UniProtKB-UniRule"/>
</dbReference>
<feature type="domain" description="Mur ligase C-terminal" evidence="10">
    <location>
        <begin position="345"/>
        <end position="473"/>
    </location>
</feature>
<dbReference type="HAMAP" id="MF_00208">
    <property type="entry name" value="MurE"/>
    <property type="match status" value="1"/>
</dbReference>
<dbReference type="SUPFAM" id="SSF63418">
    <property type="entry name" value="MurE/MurF N-terminal domain"/>
    <property type="match status" value="1"/>
</dbReference>
<dbReference type="GO" id="GO:0071555">
    <property type="term" value="P:cell wall organization"/>
    <property type="evidence" value="ECO:0007669"/>
    <property type="project" value="UniProtKB-KW"/>
</dbReference>
<accession>A0AAE9ID30</accession>
<keyword evidence="6 7" id="KW-0961">Cell wall biogenesis/degradation</keyword>
<dbReference type="SUPFAM" id="SSF53244">
    <property type="entry name" value="MurD-like peptide ligases, peptide-binding domain"/>
    <property type="match status" value="1"/>
</dbReference>
<dbReference type="InterPro" id="IPR004101">
    <property type="entry name" value="Mur_ligase_C"/>
</dbReference>
<keyword evidence="7" id="KW-0963">Cytoplasm</keyword>
<sequence length="503" mass="56959">MCDSRNLYKLFIPYVFNNPTSPALTGMELDSRNIVLGNLFVAVKGSKTDGRSYIDYAIKKGASAVLLESWNDMTISKKYSYHLKKIPVVYVNHLPRYLSDIAGSFYNHPSRFLDLIGVTGTNGKTTITHLLARWAQLLGEKSAVMGTLGNGMLNNMFLSYNTTCSSIDAQKILAQFVKDKITFVAMEVSSHGLNQYRVDALYFKAAIFTNLSHDHLDYHGNVMQYSMSKWRLFDELCVEKYIINADDPIGCRWLYYLPQAIAVTITSNLPCFWKGKWIRVVKVNYHIHGTDIIFDSSWGHGVIYSQLLGEFNVSNLLLALGTLLVLGYPLSLLVHTSSQLQAVAGRMEVFRSHGYPTVIVDYAHTPDALEKVLISIRRFYYYGQLWCVFGCGGDRDRSKRALMGCIVSRYADHIIITNDNPRTEEPQSIINDIARGITHPKKIIKIIENRYCAIQTAIFKASLEDVILISGKGHEKYQIIGNNRIYHSDQDIVENFLKNDVIL</sequence>
<dbReference type="GO" id="GO:0008765">
    <property type="term" value="F:UDP-N-acetylmuramoylalanyl-D-glutamate-2,6-diaminopimelate ligase activity"/>
    <property type="evidence" value="ECO:0007669"/>
    <property type="project" value="UniProtKB-UniRule"/>
</dbReference>
<evidence type="ECO:0000259" key="9">
    <source>
        <dbReference type="Pfam" id="PF01225"/>
    </source>
</evidence>
<evidence type="ECO:0000259" key="11">
    <source>
        <dbReference type="Pfam" id="PF08245"/>
    </source>
</evidence>
<dbReference type="NCBIfam" id="NF001123">
    <property type="entry name" value="PRK00139.1-1"/>
    <property type="match status" value="1"/>
</dbReference>
<dbReference type="Gene3D" id="3.40.1190.10">
    <property type="entry name" value="Mur-like, catalytic domain"/>
    <property type="match status" value="1"/>
</dbReference>
<comment type="PTM">
    <text evidence="7">Carboxylation is probably crucial for Mg(2+) binding and, consequently, for the gamma-phosphate positioning of ATP.</text>
</comment>
<dbReference type="GO" id="GO:0051301">
    <property type="term" value="P:cell division"/>
    <property type="evidence" value="ECO:0007669"/>
    <property type="project" value="UniProtKB-KW"/>
</dbReference>
<evidence type="ECO:0000256" key="3">
    <source>
        <dbReference type="ARBA" id="ARBA00022960"/>
    </source>
</evidence>
<dbReference type="Pfam" id="PF01225">
    <property type="entry name" value="Mur_ligase"/>
    <property type="match status" value="1"/>
</dbReference>
<dbReference type="NCBIfam" id="NF001126">
    <property type="entry name" value="PRK00139.1-4"/>
    <property type="match status" value="1"/>
</dbReference>
<comment type="caution">
    <text evidence="7">Lacks conserved residue(s) required for the propagation of feature annotation.</text>
</comment>
<feature type="binding site" evidence="7">
    <location>
        <position position="197"/>
    </location>
    <ligand>
        <name>UDP-N-acetyl-alpha-D-muramoyl-L-alanyl-D-glutamate</name>
        <dbReference type="ChEBI" id="CHEBI:83900"/>
    </ligand>
</feature>
<feature type="binding site" evidence="7">
    <location>
        <begin position="419"/>
        <end position="422"/>
    </location>
    <ligand>
        <name>meso-2,6-diaminopimelate</name>
        <dbReference type="ChEBI" id="CHEBI:57791"/>
    </ligand>
</feature>
<dbReference type="GO" id="GO:0000287">
    <property type="term" value="F:magnesium ion binding"/>
    <property type="evidence" value="ECO:0007669"/>
    <property type="project" value="UniProtKB-UniRule"/>
</dbReference>
<keyword evidence="7" id="KW-0067">ATP-binding</keyword>
<dbReference type="PANTHER" id="PTHR23135:SF4">
    <property type="entry name" value="UDP-N-ACETYLMURAMOYL-L-ALANYL-D-GLUTAMATE--2,6-DIAMINOPIMELATE LIGASE MURE HOMOLOG, CHLOROPLASTIC"/>
    <property type="match status" value="1"/>
</dbReference>
<feature type="modified residue" description="N6-carboxylysine" evidence="7">
    <location>
        <position position="229"/>
    </location>
</feature>
<comment type="catalytic activity">
    <reaction evidence="7">
        <text>UDP-N-acetyl-alpha-D-muramoyl-L-alanyl-D-glutamate + meso-2,6-diaminopimelate + ATP = UDP-N-acetyl-alpha-D-muramoyl-L-alanyl-gamma-D-glutamyl-meso-2,6-diaminopimelate + ADP + phosphate + H(+)</text>
        <dbReference type="Rhea" id="RHEA:23676"/>
        <dbReference type="ChEBI" id="CHEBI:15378"/>
        <dbReference type="ChEBI" id="CHEBI:30616"/>
        <dbReference type="ChEBI" id="CHEBI:43474"/>
        <dbReference type="ChEBI" id="CHEBI:57791"/>
        <dbReference type="ChEBI" id="CHEBI:83900"/>
        <dbReference type="ChEBI" id="CHEBI:83905"/>
        <dbReference type="ChEBI" id="CHEBI:456216"/>
        <dbReference type="EC" id="6.3.2.13"/>
    </reaction>
</comment>
<feature type="binding site" evidence="7">
    <location>
        <position position="195"/>
    </location>
    <ligand>
        <name>UDP-N-acetyl-alpha-D-muramoyl-L-alanyl-D-glutamate</name>
        <dbReference type="ChEBI" id="CHEBI:83900"/>
    </ligand>
</feature>
<feature type="binding site" evidence="7">
    <location>
        <position position="475"/>
    </location>
    <ligand>
        <name>meso-2,6-diaminopimelate</name>
        <dbReference type="ChEBI" id="CHEBI:57791"/>
    </ligand>
</feature>
<dbReference type="Proteomes" id="UP001056323">
    <property type="component" value="Chromosome"/>
</dbReference>
<dbReference type="EMBL" id="CP097751">
    <property type="protein sequence ID" value="URJ27377.1"/>
    <property type="molecule type" value="Genomic_DNA"/>
</dbReference>
<feature type="binding site" evidence="7">
    <location>
        <begin position="162"/>
        <end position="163"/>
    </location>
    <ligand>
        <name>UDP-N-acetyl-alpha-D-muramoyl-L-alanyl-D-glutamate</name>
        <dbReference type="ChEBI" id="CHEBI:83900"/>
    </ligand>
</feature>
<feature type="binding site" evidence="7">
    <location>
        <position position="395"/>
    </location>
    <ligand>
        <name>meso-2,6-diaminopimelate</name>
        <dbReference type="ChEBI" id="CHEBI:57791"/>
    </ligand>
</feature>
<dbReference type="Pfam" id="PF02875">
    <property type="entry name" value="Mur_ligase_C"/>
    <property type="match status" value="1"/>
</dbReference>
<comment type="function">
    <text evidence="7">Catalyzes the addition of meso-diaminopimelic acid to the nucleotide precursor UDP-N-acetylmuramoyl-L-alanyl-D-glutamate (UMAG) in the biosynthesis of bacterial cell-wall peptidoglycan.</text>
</comment>
<evidence type="ECO:0000256" key="2">
    <source>
        <dbReference type="ARBA" id="ARBA00022618"/>
    </source>
</evidence>
<dbReference type="GO" id="GO:0008360">
    <property type="term" value="P:regulation of cell shape"/>
    <property type="evidence" value="ECO:0007669"/>
    <property type="project" value="UniProtKB-KW"/>
</dbReference>
<gene>
    <name evidence="7 12" type="primary">murE</name>
    <name evidence="12" type="ORF">M9394_02290</name>
</gene>
<dbReference type="InterPro" id="IPR036565">
    <property type="entry name" value="Mur-like_cat_sf"/>
</dbReference>
<dbReference type="InterPro" id="IPR035911">
    <property type="entry name" value="MurE/MurF_N"/>
</dbReference>
<dbReference type="KEGG" id="bhb:M9394_02290"/>
<evidence type="ECO:0000256" key="8">
    <source>
        <dbReference type="RuleBase" id="RU004135"/>
    </source>
</evidence>
<keyword evidence="2 7" id="KW-0132">Cell division</keyword>
<feature type="domain" description="Mur ligase N-terminal catalytic" evidence="9">
    <location>
        <begin position="25"/>
        <end position="106"/>
    </location>
</feature>
<dbReference type="SUPFAM" id="SSF53623">
    <property type="entry name" value="MurD-like peptide ligases, catalytic domain"/>
    <property type="match status" value="1"/>
</dbReference>
<dbReference type="GO" id="GO:0005524">
    <property type="term" value="F:ATP binding"/>
    <property type="evidence" value="ECO:0007669"/>
    <property type="project" value="UniProtKB-UniRule"/>
</dbReference>
<feature type="binding site" evidence="7">
    <location>
        <begin position="120"/>
        <end position="126"/>
    </location>
    <ligand>
        <name>ATP</name>
        <dbReference type="ChEBI" id="CHEBI:30616"/>
    </ligand>
</feature>
<dbReference type="Gene3D" id="3.90.190.20">
    <property type="entry name" value="Mur ligase, C-terminal domain"/>
    <property type="match status" value="1"/>
</dbReference>
<feature type="short sequence motif" description="Meso-diaminopimelate recognition motif" evidence="7">
    <location>
        <begin position="419"/>
        <end position="422"/>
    </location>
</feature>
<feature type="binding site" evidence="7">
    <location>
        <position position="189"/>
    </location>
    <ligand>
        <name>UDP-N-acetyl-alpha-D-muramoyl-L-alanyl-D-glutamate</name>
        <dbReference type="ChEBI" id="CHEBI:83900"/>
    </ligand>
</feature>
<reference evidence="12" key="1">
    <citation type="submission" date="2022-05" db="EMBL/GenBank/DDBJ databases">
        <title>Impact of host demography and evolutionary history on endosymbiont molecular evolution: a test in carpenter ants (Genus Camponotus) and their Blochmannia endosymbionts.</title>
        <authorList>
            <person name="Manthey J.D."/>
            <person name="Giron J.C."/>
            <person name="Hruska J.P."/>
        </authorList>
    </citation>
    <scope>NUCLEOTIDE SEQUENCE</scope>
    <source>
        <strain evidence="12">C-049</strain>
    </source>
</reference>
<evidence type="ECO:0000313" key="12">
    <source>
        <dbReference type="EMBL" id="URJ27377.1"/>
    </source>
</evidence>
<dbReference type="GO" id="GO:0005737">
    <property type="term" value="C:cytoplasm"/>
    <property type="evidence" value="ECO:0007669"/>
    <property type="project" value="UniProtKB-SubCell"/>
</dbReference>
<comment type="pathway">
    <text evidence="7 8">Cell wall biogenesis; peptidoglycan biosynthesis.</text>
</comment>
<evidence type="ECO:0000256" key="6">
    <source>
        <dbReference type="ARBA" id="ARBA00023316"/>
    </source>
</evidence>
<comment type="similarity">
    <text evidence="1 7">Belongs to the MurCDEF family. MurE subfamily.</text>
</comment>
<evidence type="ECO:0000256" key="1">
    <source>
        <dbReference type="ARBA" id="ARBA00005898"/>
    </source>
</evidence>
<dbReference type="EC" id="6.3.2.13" evidence="7"/>
<dbReference type="InterPro" id="IPR005761">
    <property type="entry name" value="UDP-N-AcMur-Glu-dNH2Pim_ligase"/>
</dbReference>